<evidence type="ECO:0000256" key="5">
    <source>
        <dbReference type="ARBA" id="ARBA00023212"/>
    </source>
</evidence>
<keyword evidence="7" id="KW-0732">Signal</keyword>
<evidence type="ECO:0000313" key="8">
    <source>
        <dbReference type="EMBL" id="CAD8171766.1"/>
    </source>
</evidence>
<dbReference type="Proteomes" id="UP000683925">
    <property type="component" value="Unassembled WGS sequence"/>
</dbReference>
<dbReference type="OrthoDB" id="7340501at2759"/>
<comment type="caution">
    <text evidence="8">The sequence shown here is derived from an EMBL/GenBank/DDBJ whole genome shotgun (WGS) entry which is preliminary data.</text>
</comment>
<accession>A0A8S1VA16</accession>
<keyword evidence="9" id="KW-1185">Reference proteome</keyword>
<feature type="signal peptide" evidence="7">
    <location>
        <begin position="1"/>
        <end position="21"/>
    </location>
</feature>
<dbReference type="InterPro" id="IPR004001">
    <property type="entry name" value="Actin_CS"/>
</dbReference>
<name>A0A8S1VA16_PAROT</name>
<sequence>MVFQLRKFLLVINLLIQVIIKLPNYQWYCQSFRQYGKIWHHAFFNYLGRTPENHPALLTEATMNPKANREKMTQILFNVPSFYVAIPAVLSIYAYGRTTGIVVDSGHGVSQTVPIYEGKANTEYLVQLMSESNLLIPSLVAEDIKENMCYFALDNEDEMTKYQDRPYKLPDGNVVVIQNQIFRCPELLLKLSIIGLDVPGIHELTFKSIMNCDIDIRMDFYQNIILSGGNTLFPGLPERLGKELSSLSSQNFQIQIFQPSKELSPLIGGSIFAQLLSSSSGWITRSEYDEQGPSIVHRKFF</sequence>
<organism evidence="8 9">
    <name type="scientific">Paramecium octaurelia</name>
    <dbReference type="NCBI Taxonomy" id="43137"/>
    <lineage>
        <taxon>Eukaryota</taxon>
        <taxon>Sar</taxon>
        <taxon>Alveolata</taxon>
        <taxon>Ciliophora</taxon>
        <taxon>Intramacronucleata</taxon>
        <taxon>Oligohymenophorea</taxon>
        <taxon>Peniculida</taxon>
        <taxon>Parameciidae</taxon>
        <taxon>Paramecium</taxon>
    </lineage>
</organism>
<keyword evidence="3" id="KW-0963">Cytoplasm</keyword>
<dbReference type="PANTHER" id="PTHR11937">
    <property type="entry name" value="ACTIN"/>
    <property type="match status" value="1"/>
</dbReference>
<keyword evidence="4" id="KW-0378">Hydrolase</keyword>
<dbReference type="PROSITE" id="PS00432">
    <property type="entry name" value="ACTINS_2"/>
    <property type="match status" value="1"/>
</dbReference>
<dbReference type="Pfam" id="PF00022">
    <property type="entry name" value="Actin"/>
    <property type="match status" value="2"/>
</dbReference>
<proteinExistence type="inferred from homology"/>
<dbReference type="PROSITE" id="PS01132">
    <property type="entry name" value="ACTINS_ACT_LIKE"/>
    <property type="match status" value="1"/>
</dbReference>
<dbReference type="GO" id="GO:0016787">
    <property type="term" value="F:hydrolase activity"/>
    <property type="evidence" value="ECO:0007669"/>
    <property type="project" value="UniProtKB-KW"/>
</dbReference>
<dbReference type="AlphaFoldDB" id="A0A8S1VA16"/>
<dbReference type="InterPro" id="IPR004000">
    <property type="entry name" value="Actin"/>
</dbReference>
<dbReference type="SMART" id="SM00268">
    <property type="entry name" value="ACTIN"/>
    <property type="match status" value="1"/>
</dbReference>
<dbReference type="OMA" id="WEINDPS"/>
<evidence type="ECO:0000256" key="6">
    <source>
        <dbReference type="RuleBase" id="RU000487"/>
    </source>
</evidence>
<keyword evidence="5" id="KW-0206">Cytoskeleton</keyword>
<reference evidence="8" key="1">
    <citation type="submission" date="2021-01" db="EMBL/GenBank/DDBJ databases">
        <authorList>
            <consortium name="Genoscope - CEA"/>
            <person name="William W."/>
        </authorList>
    </citation>
    <scope>NUCLEOTIDE SEQUENCE</scope>
</reference>
<dbReference type="EMBL" id="CAJJDP010000058">
    <property type="protein sequence ID" value="CAD8171766.1"/>
    <property type="molecule type" value="Genomic_DNA"/>
</dbReference>
<evidence type="ECO:0000256" key="4">
    <source>
        <dbReference type="ARBA" id="ARBA00022801"/>
    </source>
</evidence>
<feature type="chain" id="PRO_5035889733" description="Actin, cytoplasmic" evidence="7">
    <location>
        <begin position="22"/>
        <end position="301"/>
    </location>
</feature>
<protein>
    <recommendedName>
        <fullName evidence="2">Actin, cytoplasmic</fullName>
    </recommendedName>
</protein>
<dbReference type="GO" id="GO:0005856">
    <property type="term" value="C:cytoskeleton"/>
    <property type="evidence" value="ECO:0007669"/>
    <property type="project" value="UniProtKB-SubCell"/>
</dbReference>
<gene>
    <name evidence="8" type="ORF">POCTA_138.1.T0590007</name>
</gene>
<evidence type="ECO:0000256" key="1">
    <source>
        <dbReference type="ARBA" id="ARBA00004245"/>
    </source>
</evidence>
<evidence type="ECO:0000256" key="3">
    <source>
        <dbReference type="ARBA" id="ARBA00022490"/>
    </source>
</evidence>
<evidence type="ECO:0000313" key="9">
    <source>
        <dbReference type="Proteomes" id="UP000683925"/>
    </source>
</evidence>
<comment type="similarity">
    <text evidence="6">Belongs to the actin family.</text>
</comment>
<dbReference type="FunFam" id="3.30.420.40:FF:000050">
    <property type="entry name" value="Actin, alpha skeletal muscle"/>
    <property type="match status" value="1"/>
</dbReference>
<dbReference type="InterPro" id="IPR020902">
    <property type="entry name" value="Actin/actin-like_CS"/>
</dbReference>
<comment type="subcellular location">
    <subcellularLocation>
        <location evidence="1">Cytoplasm</location>
        <location evidence="1">Cytoskeleton</location>
    </subcellularLocation>
</comment>
<evidence type="ECO:0000256" key="7">
    <source>
        <dbReference type="SAM" id="SignalP"/>
    </source>
</evidence>
<evidence type="ECO:0000256" key="2">
    <source>
        <dbReference type="ARBA" id="ARBA00020098"/>
    </source>
</evidence>